<comment type="caution">
    <text evidence="2">The sequence shown here is derived from an EMBL/GenBank/DDBJ whole genome shotgun (WGS) entry which is preliminary data.</text>
</comment>
<protein>
    <submittedName>
        <fullName evidence="2">Uncharacterized protein</fullName>
    </submittedName>
</protein>
<evidence type="ECO:0000313" key="2">
    <source>
        <dbReference type="EMBL" id="KAK7476202.1"/>
    </source>
</evidence>
<proteinExistence type="predicted"/>
<evidence type="ECO:0000256" key="1">
    <source>
        <dbReference type="SAM" id="MobiDB-lite"/>
    </source>
</evidence>
<reference evidence="2 3" key="1">
    <citation type="journal article" date="2023" name="Sci. Data">
        <title>Genome assembly of the Korean intertidal mud-creeper Batillaria attramentaria.</title>
        <authorList>
            <person name="Patra A.K."/>
            <person name="Ho P.T."/>
            <person name="Jun S."/>
            <person name="Lee S.J."/>
            <person name="Kim Y."/>
            <person name="Won Y.J."/>
        </authorList>
    </citation>
    <scope>NUCLEOTIDE SEQUENCE [LARGE SCALE GENOMIC DNA]</scope>
    <source>
        <strain evidence="2">Wonlab-2016</strain>
    </source>
</reference>
<feature type="compositionally biased region" description="Basic and acidic residues" evidence="1">
    <location>
        <begin position="96"/>
        <end position="108"/>
    </location>
</feature>
<gene>
    <name evidence="2" type="ORF">BaRGS_00032556</name>
</gene>
<name>A0ABD0JMS7_9CAEN</name>
<evidence type="ECO:0000313" key="3">
    <source>
        <dbReference type="Proteomes" id="UP001519460"/>
    </source>
</evidence>
<keyword evidence="3" id="KW-1185">Reference proteome</keyword>
<sequence length="133" mass="14368">MPTRQGVMQVCSLKATCLAPFPSVGMWRFSASSIGHSHSQTSHNINVTAERNAALFPAFCPRVNVQEPCSCDAETEGTNDSQMKMDPSNYFKDLEKPGEPFFGSKKDGSSSAGTRLFRLGNPLTKNDPSCSCG</sequence>
<dbReference type="Proteomes" id="UP001519460">
    <property type="component" value="Unassembled WGS sequence"/>
</dbReference>
<feature type="compositionally biased region" description="Polar residues" evidence="1">
    <location>
        <begin position="123"/>
        <end position="133"/>
    </location>
</feature>
<feature type="region of interest" description="Disordered" evidence="1">
    <location>
        <begin position="96"/>
        <end position="133"/>
    </location>
</feature>
<dbReference type="EMBL" id="JACVVK020000382">
    <property type="protein sequence ID" value="KAK7476202.1"/>
    <property type="molecule type" value="Genomic_DNA"/>
</dbReference>
<accession>A0ABD0JMS7</accession>
<organism evidence="2 3">
    <name type="scientific">Batillaria attramentaria</name>
    <dbReference type="NCBI Taxonomy" id="370345"/>
    <lineage>
        <taxon>Eukaryota</taxon>
        <taxon>Metazoa</taxon>
        <taxon>Spiralia</taxon>
        <taxon>Lophotrochozoa</taxon>
        <taxon>Mollusca</taxon>
        <taxon>Gastropoda</taxon>
        <taxon>Caenogastropoda</taxon>
        <taxon>Sorbeoconcha</taxon>
        <taxon>Cerithioidea</taxon>
        <taxon>Batillariidae</taxon>
        <taxon>Batillaria</taxon>
    </lineage>
</organism>
<dbReference type="AlphaFoldDB" id="A0ABD0JMS7"/>